<evidence type="ECO:0000313" key="5">
    <source>
        <dbReference type="EMBL" id="KPQ14299.1"/>
    </source>
</evidence>
<dbReference type="EMBL" id="LJXT01000067">
    <property type="protein sequence ID" value="KPQ14299.1"/>
    <property type="molecule type" value="Genomic_DNA"/>
</dbReference>
<evidence type="ECO:0000259" key="4">
    <source>
        <dbReference type="PROSITE" id="PS50296"/>
    </source>
</evidence>
<dbReference type="GO" id="GO:0001731">
    <property type="term" value="P:formation of translation preinitiation complex"/>
    <property type="evidence" value="ECO:0007669"/>
    <property type="project" value="TreeGrafter"/>
</dbReference>
<comment type="caution">
    <text evidence="5">The sequence shown here is derived from an EMBL/GenBank/DDBJ whole genome shotgun (WGS) entry which is preliminary data.</text>
</comment>
<dbReference type="PROSITE" id="PS50296">
    <property type="entry name" value="SUI1"/>
    <property type="match status" value="1"/>
</dbReference>
<dbReference type="InterPro" id="IPR005872">
    <property type="entry name" value="SUI1_arc_bac"/>
</dbReference>
<evidence type="ECO:0000313" key="6">
    <source>
        <dbReference type="Proteomes" id="UP000050421"/>
    </source>
</evidence>
<dbReference type="GO" id="GO:0006417">
    <property type="term" value="P:regulation of translation"/>
    <property type="evidence" value="ECO:0007669"/>
    <property type="project" value="UniProtKB-KW"/>
</dbReference>
<dbReference type="InterPro" id="IPR050318">
    <property type="entry name" value="DENR/SUI1_TIF"/>
</dbReference>
<dbReference type="STRING" id="1305737.GCA_000526355_00823"/>
<dbReference type="GO" id="GO:0002188">
    <property type="term" value="P:translation reinitiation"/>
    <property type="evidence" value="ECO:0007669"/>
    <property type="project" value="TreeGrafter"/>
</dbReference>
<name>A0A0P8BW26_9BACT</name>
<dbReference type="GO" id="GO:0003743">
    <property type="term" value="F:translation initiation factor activity"/>
    <property type="evidence" value="ECO:0007669"/>
    <property type="project" value="UniProtKB-KW"/>
</dbReference>
<dbReference type="SUPFAM" id="SSF55159">
    <property type="entry name" value="eIF1-like"/>
    <property type="match status" value="1"/>
</dbReference>
<dbReference type="GO" id="GO:0003729">
    <property type="term" value="F:mRNA binding"/>
    <property type="evidence" value="ECO:0007669"/>
    <property type="project" value="TreeGrafter"/>
</dbReference>
<sequence length="117" mass="12895">MGRKNNDWKKRDGVVYSTSSDFDFNYDSEEISETLPPQQQNLKVMLDKKARGGKQVTLVSGFVGSEDDLKELGKTLKSKCGVGGSAKEGEILIQGDHRDKVLQILTEQGYRAKKSGG</sequence>
<organism evidence="5 6">
    <name type="scientific">Algoriphagus marincola HL-49</name>
    <dbReference type="NCBI Taxonomy" id="1305737"/>
    <lineage>
        <taxon>Bacteria</taxon>
        <taxon>Pseudomonadati</taxon>
        <taxon>Bacteroidota</taxon>
        <taxon>Cytophagia</taxon>
        <taxon>Cytophagales</taxon>
        <taxon>Cyclobacteriaceae</taxon>
        <taxon>Algoriphagus</taxon>
    </lineage>
</organism>
<keyword evidence="5" id="KW-0396">Initiation factor</keyword>
<dbReference type="AlphaFoldDB" id="A0A0P8BW26"/>
<dbReference type="PANTHER" id="PTHR12789:SF0">
    <property type="entry name" value="DENSITY-REGULATED PROTEIN"/>
    <property type="match status" value="1"/>
</dbReference>
<keyword evidence="3" id="KW-0648">Protein biosynthesis</keyword>
<dbReference type="PATRIC" id="fig|1305737.6.peg.2808"/>
<dbReference type="InterPro" id="IPR001950">
    <property type="entry name" value="SUI1"/>
</dbReference>
<dbReference type="CDD" id="cd11567">
    <property type="entry name" value="YciH_like"/>
    <property type="match status" value="1"/>
</dbReference>
<dbReference type="OrthoDB" id="9792915at2"/>
<dbReference type="PIRSF" id="PIRSF037511">
    <property type="entry name" value="Transl_init_SUI1_pro"/>
    <property type="match status" value="1"/>
</dbReference>
<evidence type="ECO:0000256" key="3">
    <source>
        <dbReference type="ARBA" id="ARBA00022917"/>
    </source>
</evidence>
<protein>
    <submittedName>
        <fullName evidence="5">Translation initiation factor 1</fullName>
    </submittedName>
</protein>
<accession>A0A0P8BW26</accession>
<evidence type="ECO:0000256" key="1">
    <source>
        <dbReference type="ARBA" id="ARBA00005422"/>
    </source>
</evidence>
<dbReference type="eggNOG" id="COG0023">
    <property type="taxonomic scope" value="Bacteria"/>
</dbReference>
<evidence type="ECO:0000256" key="2">
    <source>
        <dbReference type="ARBA" id="ARBA00022845"/>
    </source>
</evidence>
<feature type="domain" description="SUI1" evidence="4">
    <location>
        <begin position="43"/>
        <end position="109"/>
    </location>
</feature>
<reference evidence="5 6" key="1">
    <citation type="submission" date="2015-09" db="EMBL/GenBank/DDBJ databases">
        <title>Identification and resolution of microdiversity through metagenomic sequencing of parallel consortia.</title>
        <authorList>
            <person name="Nelson W.C."/>
            <person name="Romine M.F."/>
            <person name="Lindemann S.R."/>
        </authorList>
    </citation>
    <scope>NUCLEOTIDE SEQUENCE [LARGE SCALE GENOMIC DNA]</scope>
    <source>
        <strain evidence="5">HL-49</strain>
    </source>
</reference>
<keyword evidence="2" id="KW-0810">Translation regulation</keyword>
<dbReference type="Pfam" id="PF01253">
    <property type="entry name" value="SUI1"/>
    <property type="match status" value="1"/>
</dbReference>
<dbReference type="Proteomes" id="UP000050421">
    <property type="component" value="Unassembled WGS sequence"/>
</dbReference>
<dbReference type="PANTHER" id="PTHR12789">
    <property type="entry name" value="DENSITY-REGULATED PROTEIN HOMOLOG"/>
    <property type="match status" value="1"/>
</dbReference>
<dbReference type="InterPro" id="IPR036877">
    <property type="entry name" value="SUI1_dom_sf"/>
</dbReference>
<gene>
    <name evidence="5" type="ORF">HLUCCX10_10895</name>
</gene>
<dbReference type="Gene3D" id="3.30.780.10">
    <property type="entry name" value="SUI1-like domain"/>
    <property type="match status" value="1"/>
</dbReference>
<proteinExistence type="inferred from homology"/>
<comment type="similarity">
    <text evidence="1">Belongs to the SUI1 family.</text>
</comment>